<name>D1LX73_SACKO</name>
<evidence type="ECO:0000259" key="10">
    <source>
        <dbReference type="PROSITE" id="PS51522"/>
    </source>
</evidence>
<keyword evidence="4 8" id="KW-0863">Zinc-finger</keyword>
<dbReference type="PANTHER" id="PTHR12887">
    <property type="entry name" value="NANOS PROTEIN"/>
    <property type="match status" value="1"/>
</dbReference>
<organism evidence="11">
    <name type="scientific">Saccoglossus kowalevskii</name>
    <name type="common">Acorn worm</name>
    <dbReference type="NCBI Taxonomy" id="10224"/>
    <lineage>
        <taxon>Eukaryota</taxon>
        <taxon>Metazoa</taxon>
        <taxon>Hemichordata</taxon>
        <taxon>Enteropneusta</taxon>
        <taxon>Harrimaniidae</taxon>
        <taxon>Saccoglossus</taxon>
    </lineage>
</organism>
<dbReference type="Pfam" id="PF05741">
    <property type="entry name" value="zf-nanos"/>
    <property type="match status" value="1"/>
</dbReference>
<evidence type="ECO:0000256" key="1">
    <source>
        <dbReference type="ARBA" id="ARBA00004496"/>
    </source>
</evidence>
<dbReference type="InterPro" id="IPR008705">
    <property type="entry name" value="Nanos/Xcar2"/>
</dbReference>
<dbReference type="GO" id="GO:0003723">
    <property type="term" value="F:RNA binding"/>
    <property type="evidence" value="ECO:0007669"/>
    <property type="project" value="UniProtKB-UniRule"/>
</dbReference>
<keyword evidence="7 8" id="KW-0694">RNA-binding</keyword>
<evidence type="ECO:0000256" key="6">
    <source>
        <dbReference type="ARBA" id="ARBA00022845"/>
    </source>
</evidence>
<dbReference type="InterPro" id="IPR024161">
    <property type="entry name" value="Znf_nanos-typ"/>
</dbReference>
<dbReference type="GeneID" id="100313663"/>
<protein>
    <submittedName>
        <fullName evidence="11 13">Nanos-like protein</fullName>
    </submittedName>
</protein>
<dbReference type="AlphaFoldDB" id="D1LX73"/>
<dbReference type="KEGG" id="sko:100313663"/>
<evidence type="ECO:0000256" key="9">
    <source>
        <dbReference type="SAM" id="MobiDB-lite"/>
    </source>
</evidence>
<dbReference type="GO" id="GO:0005737">
    <property type="term" value="C:cytoplasm"/>
    <property type="evidence" value="ECO:0007669"/>
    <property type="project" value="UniProtKB-SubCell"/>
</dbReference>
<evidence type="ECO:0000256" key="3">
    <source>
        <dbReference type="ARBA" id="ARBA00022723"/>
    </source>
</evidence>
<dbReference type="EMBL" id="GU076050">
    <property type="protein sequence ID" value="ACY92579.1"/>
    <property type="molecule type" value="mRNA"/>
</dbReference>
<keyword evidence="3" id="KW-0479">Metal-binding</keyword>
<dbReference type="InterPro" id="IPR038129">
    <property type="entry name" value="Nanos_sf"/>
</dbReference>
<sequence length="229" mass="25612">MMRSQFQPLKDYLGLANLVGNIRELQNSQHLSSPEDFDVDKFFFPPVPRGRFDSMGSSSSSSASDFSLNGTDRDIDCCSSYNFSDFPVARNLSPLDFLMNGTDFDYTPPYGFSDFEVNRLHSPLDLCSGRNSLAINRRGKQSRKKAQQVCVFCRNNGESESVYADHALKDSEGKVTCPVLRRYTCPICGANGDEAHTIKYCPHGNKNDEQPSMKMLKATRTSTGKKRSI</sequence>
<evidence type="ECO:0000256" key="8">
    <source>
        <dbReference type="PROSITE-ProRule" id="PRU00855"/>
    </source>
</evidence>
<dbReference type="OrthoDB" id="10010129at2759"/>
<dbReference type="Proteomes" id="UP000694865">
    <property type="component" value="Unplaced"/>
</dbReference>
<feature type="region of interest" description="Disordered" evidence="9">
    <location>
        <begin position="203"/>
        <end position="229"/>
    </location>
</feature>
<reference evidence="13" key="2">
    <citation type="submission" date="2025-05" db="UniProtKB">
        <authorList>
            <consortium name="RefSeq"/>
        </authorList>
    </citation>
    <scope>IDENTIFICATION</scope>
</reference>
<feature type="domain" description="Nanos-type" evidence="10">
    <location>
        <begin position="149"/>
        <end position="203"/>
    </location>
</feature>
<keyword evidence="5" id="KW-0862">Zinc</keyword>
<evidence type="ECO:0000313" key="11">
    <source>
        <dbReference type="EMBL" id="ACY92579.1"/>
    </source>
</evidence>
<dbReference type="PROSITE" id="PS51522">
    <property type="entry name" value="ZF_NANOS"/>
    <property type="match status" value="1"/>
</dbReference>
<evidence type="ECO:0000313" key="12">
    <source>
        <dbReference type="Proteomes" id="UP000694865"/>
    </source>
</evidence>
<dbReference type="FunFam" id="4.10.60.30:FF:000001">
    <property type="entry name" value="nanos homolog 3"/>
    <property type="match status" value="1"/>
</dbReference>
<reference evidence="11" key="1">
    <citation type="submission" date="2009-10" db="EMBL/GenBank/DDBJ databases">
        <authorList>
            <person name="Freeman R.M.Jr."/>
            <person name="Wu M.M."/>
            <person name="Gerhart J.J."/>
        </authorList>
    </citation>
    <scope>NUCLEOTIDE SEQUENCE</scope>
</reference>
<evidence type="ECO:0000256" key="5">
    <source>
        <dbReference type="ARBA" id="ARBA00022833"/>
    </source>
</evidence>
<evidence type="ECO:0000313" key="13">
    <source>
        <dbReference type="RefSeq" id="NP_001161595.1"/>
    </source>
</evidence>
<gene>
    <name evidence="13" type="primary">LOC100313663</name>
</gene>
<evidence type="ECO:0000256" key="7">
    <source>
        <dbReference type="ARBA" id="ARBA00022884"/>
    </source>
</evidence>
<proteinExistence type="evidence at transcript level"/>
<comment type="subcellular location">
    <subcellularLocation>
        <location evidence="1">Cytoplasm</location>
    </subcellularLocation>
</comment>
<dbReference type="GO" id="GO:0006417">
    <property type="term" value="P:regulation of translation"/>
    <property type="evidence" value="ECO:0007669"/>
    <property type="project" value="UniProtKB-UniRule"/>
</dbReference>
<keyword evidence="2" id="KW-0963">Cytoplasm</keyword>
<comment type="similarity">
    <text evidence="8">Belongs to the nanos family.</text>
</comment>
<keyword evidence="12" id="KW-1185">Reference proteome</keyword>
<dbReference type="GO" id="GO:0008270">
    <property type="term" value="F:zinc ion binding"/>
    <property type="evidence" value="ECO:0007669"/>
    <property type="project" value="UniProtKB-KW"/>
</dbReference>
<keyword evidence="6 8" id="KW-0810">Translation regulation</keyword>
<dbReference type="Gene3D" id="4.10.60.30">
    <property type="entry name" value="Nanos, RNA-binding domain"/>
    <property type="match status" value="1"/>
</dbReference>
<evidence type="ECO:0000256" key="2">
    <source>
        <dbReference type="ARBA" id="ARBA00022490"/>
    </source>
</evidence>
<evidence type="ECO:0000256" key="4">
    <source>
        <dbReference type="ARBA" id="ARBA00022771"/>
    </source>
</evidence>
<dbReference type="RefSeq" id="NP_001161595.1">
    <property type="nucleotide sequence ID" value="NM_001168123.1"/>
</dbReference>
<accession>D1LX73</accession>